<dbReference type="InterPro" id="IPR011108">
    <property type="entry name" value="RMMBL"/>
</dbReference>
<evidence type="ECO:0000259" key="1">
    <source>
        <dbReference type="Pfam" id="PF07521"/>
    </source>
</evidence>
<dbReference type="Gene3D" id="3.40.50.10710">
    <property type="entry name" value="Metallo-hydrolase/oxidoreductase"/>
    <property type="match status" value="1"/>
</dbReference>
<dbReference type="InterPro" id="IPR036866">
    <property type="entry name" value="RibonucZ/Hydroxyglut_hydro"/>
</dbReference>
<dbReference type="InterPro" id="IPR042173">
    <property type="entry name" value="RNase_J_2"/>
</dbReference>
<dbReference type="Proteomes" id="UP000054903">
    <property type="component" value="Unassembled WGS sequence"/>
</dbReference>
<sequence length="252" mass="28166">MVERLLQSLPDRMDALLLEGTNLGSVKPCVTEDEVERQFAALFAETRGRVFVSWSAQNVDRTVTLYRAALKAKRMLAVDLYTASVLHTLKDYGRIPQPGWPGLEVVVTSRFARLYRRRGDGAFVERMAKHGIAASALANQPSRWVIMLRPSLLDDFERNGVIPCVDDGWSWSMWRGYLDQSDGQRVQDWCEEGGATARHLHTSGHASQADLIAFARRVDARTTIPIHGVAWDPAPDGFPSITRLADGQPHDL</sequence>
<proteinExistence type="predicted"/>
<dbReference type="AlphaFoldDB" id="A0A158E9L5"/>
<name>A0A158E9L5_9BURK</name>
<evidence type="ECO:0000313" key="2">
    <source>
        <dbReference type="EMBL" id="SAL03582.1"/>
    </source>
</evidence>
<accession>A0A158E9L5</accession>
<comment type="caution">
    <text evidence="2">The sequence shown here is derived from an EMBL/GenBank/DDBJ whole genome shotgun (WGS) entry which is preliminary data.</text>
</comment>
<dbReference type="Pfam" id="PF07521">
    <property type="entry name" value="RMMBL"/>
    <property type="match status" value="1"/>
</dbReference>
<protein>
    <submittedName>
        <fullName evidence="2">RNA-metabolising metallo-beta-lactamase</fullName>
    </submittedName>
</protein>
<dbReference type="STRING" id="1777138.AWB77_06822"/>
<reference evidence="2" key="1">
    <citation type="submission" date="2016-01" db="EMBL/GenBank/DDBJ databases">
        <authorList>
            <person name="Peeters C."/>
        </authorList>
    </citation>
    <scope>NUCLEOTIDE SEQUENCE</scope>
    <source>
        <strain evidence="2">LMG 29320</strain>
    </source>
</reference>
<evidence type="ECO:0000313" key="3">
    <source>
        <dbReference type="Proteomes" id="UP000054903"/>
    </source>
</evidence>
<dbReference type="EMBL" id="FCNX02000033">
    <property type="protein sequence ID" value="SAL03582.1"/>
    <property type="molecule type" value="Genomic_DNA"/>
</dbReference>
<keyword evidence="3" id="KW-1185">Reference proteome</keyword>
<feature type="domain" description="Zn-dependent metallo-hydrolase RNA specificity" evidence="1">
    <location>
        <begin position="199"/>
        <end position="228"/>
    </location>
</feature>
<gene>
    <name evidence="2" type="ORF">AWB77_06822</name>
</gene>
<organism evidence="2 3">
    <name type="scientific">Caballeronia fortuita</name>
    <dbReference type="NCBI Taxonomy" id="1777138"/>
    <lineage>
        <taxon>Bacteria</taxon>
        <taxon>Pseudomonadati</taxon>
        <taxon>Pseudomonadota</taxon>
        <taxon>Betaproteobacteria</taxon>
        <taxon>Burkholderiales</taxon>
        <taxon>Burkholderiaceae</taxon>
        <taxon>Caballeronia</taxon>
    </lineage>
</organism>
<dbReference type="SUPFAM" id="SSF56281">
    <property type="entry name" value="Metallo-hydrolase/oxidoreductase"/>
    <property type="match status" value="1"/>
</dbReference>